<dbReference type="InterPro" id="IPR000836">
    <property type="entry name" value="PRTase_dom"/>
</dbReference>
<gene>
    <name evidence="2" type="ordered locus">CTN_1168</name>
</gene>
<name>B9K8R1_THENN</name>
<evidence type="ECO:0000313" key="3">
    <source>
        <dbReference type="Proteomes" id="UP000000445"/>
    </source>
</evidence>
<dbReference type="InterPro" id="IPR029057">
    <property type="entry name" value="PRTase-like"/>
</dbReference>
<dbReference type="KEGG" id="tna:CTN_1168"/>
<dbReference type="PANTHER" id="PTHR47505">
    <property type="entry name" value="DNA UTILIZATION PROTEIN YHGH"/>
    <property type="match status" value="1"/>
</dbReference>
<evidence type="ECO:0000256" key="1">
    <source>
        <dbReference type="ARBA" id="ARBA00008007"/>
    </source>
</evidence>
<comment type="similarity">
    <text evidence="1">Belongs to the ComF/GntX family.</text>
</comment>
<sequence>MLNFLYVNTCLLCGREISPFSPLCEECTTEIVRRGPSFYHECHRNYEVFAYSTYTDKLEEVIKLYKYHHETLLSDFLAELFLRLYSYFQRKADAVTRVPSSLSSLEERGFDHMELLAKKFAKKLTIPSVKILENVSEGRQVDREKEERKKLGRFVCQKPPPRRVILLDDVMTTGTSVKDCTQTLLRSGAESVFVYVLAKAR</sequence>
<dbReference type="HOGENOM" id="CLU_054549_1_1_0"/>
<dbReference type="STRING" id="309803.CTN_1168"/>
<dbReference type="Gene3D" id="3.40.50.2020">
    <property type="match status" value="1"/>
</dbReference>
<organism evidence="2 3">
    <name type="scientific">Thermotoga neapolitana (strain ATCC 49049 / DSM 4359 / NBRC 107923 / NS-E)</name>
    <dbReference type="NCBI Taxonomy" id="309803"/>
    <lineage>
        <taxon>Bacteria</taxon>
        <taxon>Thermotogati</taxon>
        <taxon>Thermotogota</taxon>
        <taxon>Thermotogae</taxon>
        <taxon>Thermotogales</taxon>
        <taxon>Thermotogaceae</taxon>
        <taxon>Thermotoga</taxon>
    </lineage>
</organism>
<dbReference type="SUPFAM" id="SSF53271">
    <property type="entry name" value="PRTase-like"/>
    <property type="match status" value="1"/>
</dbReference>
<proteinExistence type="inferred from homology"/>
<reference evidence="2 3" key="1">
    <citation type="journal article" date="2009" name="Biosci. Biotechnol. Biochem.">
        <title>WeGAS: a web-based microbial genome annotation system.</title>
        <authorList>
            <person name="Lee D."/>
            <person name="Seo H."/>
            <person name="Park C."/>
            <person name="Park K."/>
        </authorList>
    </citation>
    <scope>NUCLEOTIDE SEQUENCE [LARGE SCALE GENOMIC DNA]</scope>
    <source>
        <strain evidence="3">ATCC 49049 / DSM 4359 / NBRC 107923 / NS-E</strain>
    </source>
</reference>
<dbReference type="CDD" id="cd06223">
    <property type="entry name" value="PRTases_typeI"/>
    <property type="match status" value="1"/>
</dbReference>
<dbReference type="RefSeq" id="WP_015919659.1">
    <property type="nucleotide sequence ID" value="NC_011978.1"/>
</dbReference>
<dbReference type="EMBL" id="CP000916">
    <property type="protein sequence ID" value="ACM23344.1"/>
    <property type="molecule type" value="Genomic_DNA"/>
</dbReference>
<keyword evidence="3" id="KW-1185">Reference proteome</keyword>
<dbReference type="AlphaFoldDB" id="B9K8R1"/>
<protein>
    <submittedName>
        <fullName evidence="2">ComFC protein</fullName>
    </submittedName>
</protein>
<accession>B9K8R1</accession>
<dbReference type="InterPro" id="IPR051910">
    <property type="entry name" value="ComF/GntX_DNA_util-trans"/>
</dbReference>
<dbReference type="Proteomes" id="UP000000445">
    <property type="component" value="Chromosome"/>
</dbReference>
<dbReference type="eggNOG" id="COG1040">
    <property type="taxonomic scope" value="Bacteria"/>
</dbReference>
<evidence type="ECO:0000313" key="2">
    <source>
        <dbReference type="EMBL" id="ACM23344.1"/>
    </source>
</evidence>
<dbReference type="PANTHER" id="PTHR47505:SF1">
    <property type="entry name" value="DNA UTILIZATION PROTEIN YHGH"/>
    <property type="match status" value="1"/>
</dbReference>